<protein>
    <recommendedName>
        <fullName evidence="2">DUF4015 domain-containing protein</fullName>
    </recommendedName>
</protein>
<dbReference type="EMBL" id="LCDB01000008">
    <property type="protein sequence ID" value="KKS44482.1"/>
    <property type="molecule type" value="Genomic_DNA"/>
</dbReference>
<gene>
    <name evidence="3" type="ORF">UV07_C0008G0031</name>
</gene>
<reference evidence="3 4" key="1">
    <citation type="journal article" date="2015" name="Nature">
        <title>rRNA introns, odd ribosomes, and small enigmatic genomes across a large radiation of phyla.</title>
        <authorList>
            <person name="Brown C.T."/>
            <person name="Hug L.A."/>
            <person name="Thomas B.C."/>
            <person name="Sharon I."/>
            <person name="Castelle C.J."/>
            <person name="Singh A."/>
            <person name="Wilkins M.J."/>
            <person name="Williams K.H."/>
            <person name="Banfield J.F."/>
        </authorList>
    </citation>
    <scope>NUCLEOTIDE SEQUENCE [LARGE SCALE GENOMIC DNA]</scope>
</reference>
<organism evidence="3 4">
    <name type="scientific">Candidatus Azambacteria bacterium GW2011_GWB1_42_17</name>
    <dbReference type="NCBI Taxonomy" id="1618615"/>
    <lineage>
        <taxon>Bacteria</taxon>
        <taxon>Candidatus Azamiibacteriota</taxon>
    </lineage>
</organism>
<name>A0A0G0Z6Z4_9BACT</name>
<dbReference type="InterPro" id="IPR017853">
    <property type="entry name" value="GH"/>
</dbReference>
<keyword evidence="1" id="KW-0812">Transmembrane</keyword>
<evidence type="ECO:0000256" key="1">
    <source>
        <dbReference type="SAM" id="Phobius"/>
    </source>
</evidence>
<dbReference type="AlphaFoldDB" id="A0A0G0Z6Z4"/>
<feature type="domain" description="DUF4015" evidence="2">
    <location>
        <begin position="68"/>
        <end position="267"/>
    </location>
</feature>
<accession>A0A0G0Z6Z4</accession>
<dbReference type="Proteomes" id="UP000033986">
    <property type="component" value="Unassembled WGS sequence"/>
</dbReference>
<evidence type="ECO:0000259" key="2">
    <source>
        <dbReference type="Pfam" id="PF13200"/>
    </source>
</evidence>
<evidence type="ECO:0000313" key="3">
    <source>
        <dbReference type="EMBL" id="KKS44482.1"/>
    </source>
</evidence>
<dbReference type="SUPFAM" id="SSF51445">
    <property type="entry name" value="(Trans)glycosidases"/>
    <property type="match status" value="1"/>
</dbReference>
<evidence type="ECO:0000313" key="4">
    <source>
        <dbReference type="Proteomes" id="UP000033986"/>
    </source>
</evidence>
<proteinExistence type="predicted"/>
<comment type="caution">
    <text evidence="3">The sequence shown here is derived from an EMBL/GenBank/DDBJ whole genome shotgun (WGS) entry which is preliminary data.</text>
</comment>
<sequence length="267" mass="31311">MKLYSFSILFLLIVVLTGGTYFTGSFYFLKKITASVLSFSNDLVNRFLIIRPIEVKNRNHLKFESQFGVYSTVWSARSKRINDLIRLADKTEINSIVIDVKDSGVYIDDYLKGLIEELHKRNIYTIARLVVFQDNSQIKIHPGWYFKKADGTLWRDNRGWYWMDPTNLEVWDYNLAAAKKTVDVGFDELNFDYIRYPGFKKNDDVVFSAVSKNQVINNFAHYLTSELKKYDPEIKLSVDLFAYNMLKKDDLGIGQTFVELYDYFDYV</sequence>
<dbReference type="Pfam" id="PF13200">
    <property type="entry name" value="DUF4015"/>
    <property type="match status" value="1"/>
</dbReference>
<feature type="transmembrane region" description="Helical" evidence="1">
    <location>
        <begin position="6"/>
        <end position="29"/>
    </location>
</feature>
<dbReference type="InterPro" id="IPR025275">
    <property type="entry name" value="DUF4015"/>
</dbReference>
<dbReference type="Gene3D" id="3.20.20.80">
    <property type="entry name" value="Glycosidases"/>
    <property type="match status" value="1"/>
</dbReference>
<keyword evidence="1" id="KW-1133">Transmembrane helix</keyword>
<feature type="non-terminal residue" evidence="3">
    <location>
        <position position="267"/>
    </location>
</feature>
<keyword evidence="1" id="KW-0472">Membrane</keyword>